<organism evidence="2 3">
    <name type="scientific">Exophiala sideris</name>
    <dbReference type="NCBI Taxonomy" id="1016849"/>
    <lineage>
        <taxon>Eukaryota</taxon>
        <taxon>Fungi</taxon>
        <taxon>Dikarya</taxon>
        <taxon>Ascomycota</taxon>
        <taxon>Pezizomycotina</taxon>
        <taxon>Eurotiomycetes</taxon>
        <taxon>Chaetothyriomycetidae</taxon>
        <taxon>Chaetothyriales</taxon>
        <taxon>Herpotrichiellaceae</taxon>
        <taxon>Exophiala</taxon>
    </lineage>
</organism>
<feature type="region of interest" description="Disordered" evidence="1">
    <location>
        <begin position="235"/>
        <end position="298"/>
    </location>
</feature>
<feature type="compositionally biased region" description="Basic and acidic residues" evidence="1">
    <location>
        <begin position="88"/>
        <end position="100"/>
    </location>
</feature>
<dbReference type="AlphaFoldDB" id="A0A0D1Z3R2"/>
<proteinExistence type="predicted"/>
<feature type="compositionally biased region" description="Basic and acidic residues" evidence="1">
    <location>
        <begin position="235"/>
        <end position="245"/>
    </location>
</feature>
<feature type="region of interest" description="Disordered" evidence="1">
    <location>
        <begin position="693"/>
        <end position="758"/>
    </location>
</feature>
<feature type="compositionally biased region" description="Low complexity" evidence="1">
    <location>
        <begin position="514"/>
        <end position="532"/>
    </location>
</feature>
<dbReference type="OrthoDB" id="3870679at2759"/>
<dbReference type="EMBL" id="KN846952">
    <property type="protein sequence ID" value="KIV81493.1"/>
    <property type="molecule type" value="Genomic_DNA"/>
</dbReference>
<sequence length="933" mass="104238">MLYSADAMGTYTIMGPLGNQPATSSGLSTKSLPYRNDSRNTSPTLRMLYRNSAQDGEGQQDEQQSHKSISTVLPTSPQLPPTPPGASNEDKVSENDERASEAAVFRSSLVTPINQNSPPTPDNTPPRDRKIPFVRPFLGVQPSSYSTRAESFTTAREDMVSEDELDNGSPYQEGGLEDPRAAMDSSSQVTQRLHQSALPRSPLINMHDEQSPLGAPQEQFADEVVTATNHNADEASEVRGQDHRLHLSPQPLSTSSTPERLIRQRQVNVPTIRVDEDDRSLSRPRTRPPQNQLKRDKSLRDRLLEAQTQDPSASTEKFANIIGWNNSVPFEDTAATTRDVVRDDTRRFSGISTTSTIEAYVFEQITPPKRKTTLRHVSKHESLRSVSSPLPVSTRNSLQSTSDSPHRLVHKKARLNNQNRWSFGSEVSRSQSLASSALLPKTEVIRVAVIPERKSSLPSSSTSESKRQSLSTGSARSHAAKLSDNPPSSWQHKRTLSESTDRGRTTEQAPVIPPRRSSLSAPTSRSTSRANSVTSENLRVRRQQAEKDLRKTLIRMETEMLIQTPRVAVTEAEDQPLEQSVKLVYKSRPSVDAREVQTPSTRGTFPARPLNEGEAAINVFGLVVPGTQEWAALRPASTLLETPFSQPSFRSASPEINEAQAINYFAHNNHSLQLIEPFPVQESKAVREVQRQQLPRIEMDSPLRNPRPPPDPPYFQVIPPTPGEEFEQEPRYDASAINARKGSVKRPGGSRRRSESFVSSISRNLSLKNARNKKADQELDGELHPFWRPRAFWDDIDSTRPDETQHRALDVGIVKNSLGLPQERTVITGPVSLVRRLSERRRQKRGIVKQSSHGSLARLRAGRQLYSTSGLGYHFHLLGFKGLHERIIHVKQKKEDERREKRRAQLRRSIGANVVMQGDSRFPASNPSLSRNI</sequence>
<feature type="compositionally biased region" description="Basic residues" evidence="1">
    <location>
        <begin position="742"/>
        <end position="751"/>
    </location>
</feature>
<dbReference type="STRING" id="1016849.A0A0D1Z3R2"/>
<name>A0A0D1Z3R2_9EURO</name>
<reference evidence="2 3" key="1">
    <citation type="submission" date="2015-01" db="EMBL/GenBank/DDBJ databases">
        <title>The Genome Sequence of Exophiala sideris CBS121828.</title>
        <authorList>
            <consortium name="The Broad Institute Genomics Platform"/>
            <person name="Cuomo C."/>
            <person name="de Hoog S."/>
            <person name="Gorbushina A."/>
            <person name="Stielow B."/>
            <person name="Teixiera M."/>
            <person name="Abouelleil A."/>
            <person name="Chapman S.B."/>
            <person name="Priest M."/>
            <person name="Young S.K."/>
            <person name="Wortman J."/>
            <person name="Nusbaum C."/>
            <person name="Birren B."/>
        </authorList>
    </citation>
    <scope>NUCLEOTIDE SEQUENCE [LARGE SCALE GENOMIC DNA]</scope>
    <source>
        <strain evidence="2 3">CBS 121828</strain>
    </source>
</reference>
<protein>
    <submittedName>
        <fullName evidence="2">Uncharacterized protein</fullName>
    </submittedName>
</protein>
<feature type="compositionally biased region" description="Low complexity" evidence="1">
    <location>
        <begin position="247"/>
        <end position="258"/>
    </location>
</feature>
<feature type="compositionally biased region" description="Low complexity" evidence="1">
    <location>
        <begin position="384"/>
        <end position="395"/>
    </location>
</feature>
<feature type="region of interest" description="Disordered" evidence="1">
    <location>
        <begin position="15"/>
        <end position="195"/>
    </location>
</feature>
<dbReference type="Proteomes" id="UP000053599">
    <property type="component" value="Unassembled WGS sequence"/>
</dbReference>
<feature type="region of interest" description="Disordered" evidence="1">
    <location>
        <begin position="371"/>
        <end position="409"/>
    </location>
</feature>
<evidence type="ECO:0000313" key="3">
    <source>
        <dbReference type="Proteomes" id="UP000053599"/>
    </source>
</evidence>
<feature type="compositionally biased region" description="Polar residues" evidence="1">
    <location>
        <begin position="184"/>
        <end position="194"/>
    </location>
</feature>
<feature type="compositionally biased region" description="Polar residues" evidence="1">
    <location>
        <begin position="20"/>
        <end position="31"/>
    </location>
</feature>
<feature type="compositionally biased region" description="Polar residues" evidence="1">
    <location>
        <begin position="141"/>
        <end position="154"/>
    </location>
</feature>
<evidence type="ECO:0000256" key="1">
    <source>
        <dbReference type="SAM" id="MobiDB-lite"/>
    </source>
</evidence>
<accession>A0A0D1Z3R2</accession>
<dbReference type="HOGENOM" id="CLU_326237_0_0_1"/>
<evidence type="ECO:0000313" key="2">
    <source>
        <dbReference type="EMBL" id="KIV81493.1"/>
    </source>
</evidence>
<gene>
    <name evidence="2" type="ORF">PV11_03677</name>
</gene>
<feature type="region of interest" description="Disordered" evidence="1">
    <location>
        <begin position="454"/>
        <end position="543"/>
    </location>
</feature>
<feature type="compositionally biased region" description="Basic and acidic residues" evidence="1">
    <location>
        <begin position="495"/>
        <end position="505"/>
    </location>
</feature>